<feature type="region of interest" description="Disordered" evidence="10">
    <location>
        <begin position="1"/>
        <end position="22"/>
    </location>
</feature>
<evidence type="ECO:0000256" key="7">
    <source>
        <dbReference type="ARBA" id="ARBA00030621"/>
    </source>
</evidence>
<reference evidence="11" key="2">
    <citation type="submission" date="2024-10" db="UniProtKB">
        <authorList>
            <consortium name="EnsemblProtists"/>
        </authorList>
    </citation>
    <scope>IDENTIFICATION</scope>
</reference>
<keyword evidence="5 9" id="KW-0040">ANK repeat</keyword>
<dbReference type="EnsemblProtists" id="EOD36300">
    <property type="protein sequence ID" value="EOD36300"/>
    <property type="gene ID" value="EMIHUDRAFT_226627"/>
</dbReference>
<dbReference type="SMART" id="SM00248">
    <property type="entry name" value="ANK"/>
    <property type="match status" value="1"/>
</dbReference>
<sequence>MSKKKSSRHGDETGRSARHRVSKLASAIAKRELAKARTLLASLVAEPAAAESLRSQLRAKPHRGIAEGDTLLHLAVKSGDAGLVRLLTEHGADVNAADARGRLPGHEAAALYRRAFGGDYEGLGAAPPPPSEESAWRERLAEESGRGSAEESYFEAAERGETSGGGFGWAGDSEEGGYASWSDDGGGDWFSEAELRRWHPDKFVARWGARLCPAEREAILARVTAVSQCLTQLMAG</sequence>
<feature type="compositionally biased region" description="Basic and acidic residues" evidence="10">
    <location>
        <begin position="134"/>
        <end position="149"/>
    </location>
</feature>
<dbReference type="SUPFAM" id="SSF48403">
    <property type="entry name" value="Ankyrin repeat"/>
    <property type="match status" value="1"/>
</dbReference>
<keyword evidence="4" id="KW-0677">Repeat</keyword>
<organism evidence="11 12">
    <name type="scientific">Emiliania huxleyi (strain CCMP1516)</name>
    <dbReference type="NCBI Taxonomy" id="280463"/>
    <lineage>
        <taxon>Eukaryota</taxon>
        <taxon>Haptista</taxon>
        <taxon>Haptophyta</taxon>
        <taxon>Prymnesiophyceae</taxon>
        <taxon>Isochrysidales</taxon>
        <taxon>Noelaerhabdaceae</taxon>
        <taxon>Emiliania</taxon>
    </lineage>
</organism>
<dbReference type="PANTHER" id="PTHR15263">
    <property type="entry name" value="I-KAPPA-B-LIKE PROTEIN IKBL"/>
    <property type="match status" value="1"/>
</dbReference>
<dbReference type="GO" id="GO:0043124">
    <property type="term" value="P:negative regulation of canonical NF-kappaB signal transduction"/>
    <property type="evidence" value="ECO:0007669"/>
    <property type="project" value="InterPro"/>
</dbReference>
<dbReference type="GO" id="GO:0005634">
    <property type="term" value="C:nucleus"/>
    <property type="evidence" value="ECO:0007669"/>
    <property type="project" value="UniProtKB-SubCell"/>
</dbReference>
<evidence type="ECO:0000256" key="4">
    <source>
        <dbReference type="ARBA" id="ARBA00022737"/>
    </source>
</evidence>
<dbReference type="Gene3D" id="1.25.40.20">
    <property type="entry name" value="Ankyrin repeat-containing domain"/>
    <property type="match status" value="1"/>
</dbReference>
<protein>
    <recommendedName>
        <fullName evidence="2">NF-kappa-B inhibitor-like protein 1</fullName>
    </recommendedName>
    <alternativeName>
        <fullName evidence="7">Inhibitor of kappa B-like protein</fullName>
    </alternativeName>
    <alternativeName>
        <fullName evidence="8">Nuclear factor of kappa light polypeptide gene enhancer in B-cells inhibitor-like 1</fullName>
    </alternativeName>
</protein>
<evidence type="ECO:0000256" key="5">
    <source>
        <dbReference type="ARBA" id="ARBA00023043"/>
    </source>
</evidence>
<dbReference type="PROSITE" id="PS50088">
    <property type="entry name" value="ANK_REPEAT"/>
    <property type="match status" value="1"/>
</dbReference>
<evidence type="ECO:0000313" key="11">
    <source>
        <dbReference type="EnsemblProtists" id="EOD36300"/>
    </source>
</evidence>
<evidence type="ECO:0000256" key="10">
    <source>
        <dbReference type="SAM" id="MobiDB-lite"/>
    </source>
</evidence>
<dbReference type="RefSeq" id="XP_005788729.1">
    <property type="nucleotide sequence ID" value="XM_005788672.1"/>
</dbReference>
<keyword evidence="12" id="KW-1185">Reference proteome</keyword>
<proteinExistence type="predicted"/>
<dbReference type="InterPro" id="IPR002110">
    <property type="entry name" value="Ankyrin_rpt"/>
</dbReference>
<evidence type="ECO:0000313" key="12">
    <source>
        <dbReference type="Proteomes" id="UP000013827"/>
    </source>
</evidence>
<evidence type="ECO:0000256" key="6">
    <source>
        <dbReference type="ARBA" id="ARBA00023242"/>
    </source>
</evidence>
<dbReference type="HOGENOM" id="CLU_1177282_0_0_1"/>
<keyword evidence="6" id="KW-0539">Nucleus</keyword>
<evidence type="ECO:0000256" key="1">
    <source>
        <dbReference type="ARBA" id="ARBA00004123"/>
    </source>
</evidence>
<feature type="region of interest" description="Disordered" evidence="10">
    <location>
        <begin position="122"/>
        <end position="183"/>
    </location>
</feature>
<dbReference type="GeneID" id="17281571"/>
<dbReference type="Pfam" id="PF00023">
    <property type="entry name" value="Ank"/>
    <property type="match status" value="1"/>
</dbReference>
<evidence type="ECO:0000256" key="8">
    <source>
        <dbReference type="ARBA" id="ARBA00030802"/>
    </source>
</evidence>
<dbReference type="PANTHER" id="PTHR15263:SF1">
    <property type="entry name" value="NF-KAPPA-B INHIBITOR-LIKE PROTEIN 1"/>
    <property type="match status" value="1"/>
</dbReference>
<dbReference type="KEGG" id="ehx:EMIHUDRAFT_226627"/>
<evidence type="ECO:0000256" key="3">
    <source>
        <dbReference type="ARBA" id="ARBA00022553"/>
    </source>
</evidence>
<dbReference type="InterPro" id="IPR036770">
    <property type="entry name" value="Ankyrin_rpt-contain_sf"/>
</dbReference>
<feature type="repeat" description="ANK" evidence="9">
    <location>
        <begin position="67"/>
        <end position="99"/>
    </location>
</feature>
<accession>A0A0D3KKL5</accession>
<reference evidence="12" key="1">
    <citation type="journal article" date="2013" name="Nature">
        <title>Pan genome of the phytoplankton Emiliania underpins its global distribution.</title>
        <authorList>
            <person name="Read B.A."/>
            <person name="Kegel J."/>
            <person name="Klute M.J."/>
            <person name="Kuo A."/>
            <person name="Lefebvre S.C."/>
            <person name="Maumus F."/>
            <person name="Mayer C."/>
            <person name="Miller J."/>
            <person name="Monier A."/>
            <person name="Salamov A."/>
            <person name="Young J."/>
            <person name="Aguilar M."/>
            <person name="Claverie J.M."/>
            <person name="Frickenhaus S."/>
            <person name="Gonzalez K."/>
            <person name="Herman E.K."/>
            <person name="Lin Y.C."/>
            <person name="Napier J."/>
            <person name="Ogata H."/>
            <person name="Sarno A.F."/>
            <person name="Shmutz J."/>
            <person name="Schroeder D."/>
            <person name="de Vargas C."/>
            <person name="Verret F."/>
            <person name="von Dassow P."/>
            <person name="Valentin K."/>
            <person name="Van de Peer Y."/>
            <person name="Wheeler G."/>
            <person name="Dacks J.B."/>
            <person name="Delwiche C.F."/>
            <person name="Dyhrman S.T."/>
            <person name="Glockner G."/>
            <person name="John U."/>
            <person name="Richards T."/>
            <person name="Worden A.Z."/>
            <person name="Zhang X."/>
            <person name="Grigoriev I.V."/>
            <person name="Allen A.E."/>
            <person name="Bidle K."/>
            <person name="Borodovsky M."/>
            <person name="Bowler C."/>
            <person name="Brownlee C."/>
            <person name="Cock J.M."/>
            <person name="Elias M."/>
            <person name="Gladyshev V.N."/>
            <person name="Groth M."/>
            <person name="Guda C."/>
            <person name="Hadaegh A."/>
            <person name="Iglesias-Rodriguez M.D."/>
            <person name="Jenkins J."/>
            <person name="Jones B.M."/>
            <person name="Lawson T."/>
            <person name="Leese F."/>
            <person name="Lindquist E."/>
            <person name="Lobanov A."/>
            <person name="Lomsadze A."/>
            <person name="Malik S.B."/>
            <person name="Marsh M.E."/>
            <person name="Mackinder L."/>
            <person name="Mock T."/>
            <person name="Mueller-Roeber B."/>
            <person name="Pagarete A."/>
            <person name="Parker M."/>
            <person name="Probert I."/>
            <person name="Quesneville H."/>
            <person name="Raines C."/>
            <person name="Rensing S.A."/>
            <person name="Riano-Pachon D.M."/>
            <person name="Richier S."/>
            <person name="Rokitta S."/>
            <person name="Shiraiwa Y."/>
            <person name="Soanes D.M."/>
            <person name="van der Giezen M."/>
            <person name="Wahlund T.M."/>
            <person name="Williams B."/>
            <person name="Wilson W."/>
            <person name="Wolfe G."/>
            <person name="Wurch L.L."/>
        </authorList>
    </citation>
    <scope>NUCLEOTIDE SEQUENCE</scope>
</reference>
<keyword evidence="3" id="KW-0597">Phosphoprotein</keyword>
<comment type="subcellular location">
    <subcellularLocation>
        <location evidence="1">Nucleus</location>
    </subcellularLocation>
</comment>
<dbReference type="AlphaFoldDB" id="A0A0D3KKL5"/>
<name>A0A0D3KKL5_EMIH1</name>
<evidence type="ECO:0000256" key="2">
    <source>
        <dbReference type="ARBA" id="ARBA00014259"/>
    </source>
</evidence>
<dbReference type="InterPro" id="IPR038753">
    <property type="entry name" value="NFKBIL1"/>
</dbReference>
<dbReference type="Proteomes" id="UP000013827">
    <property type="component" value="Unassembled WGS sequence"/>
</dbReference>
<dbReference type="PaxDb" id="2903-EOD36300"/>
<evidence type="ECO:0000256" key="9">
    <source>
        <dbReference type="PROSITE-ProRule" id="PRU00023"/>
    </source>
</evidence>
<dbReference type="PROSITE" id="PS50297">
    <property type="entry name" value="ANK_REP_REGION"/>
    <property type="match status" value="1"/>
</dbReference>